<dbReference type="Proteomes" id="UP000663879">
    <property type="component" value="Unassembled WGS sequence"/>
</dbReference>
<accession>A0A813SPK4</accession>
<reference evidence="2" key="1">
    <citation type="submission" date="2021-02" db="EMBL/GenBank/DDBJ databases">
        <authorList>
            <person name="Nowell W R."/>
        </authorList>
    </citation>
    <scope>NUCLEOTIDE SEQUENCE</scope>
    <source>
        <strain evidence="2">Ploen Becks lab</strain>
    </source>
</reference>
<dbReference type="AlphaFoldDB" id="A0A813SPK4"/>
<organism evidence="2 3">
    <name type="scientific">Brachionus calyciflorus</name>
    <dbReference type="NCBI Taxonomy" id="104777"/>
    <lineage>
        <taxon>Eukaryota</taxon>
        <taxon>Metazoa</taxon>
        <taxon>Spiralia</taxon>
        <taxon>Gnathifera</taxon>
        <taxon>Rotifera</taxon>
        <taxon>Eurotatoria</taxon>
        <taxon>Monogononta</taxon>
        <taxon>Pseudotrocha</taxon>
        <taxon>Ploima</taxon>
        <taxon>Brachionidae</taxon>
        <taxon>Brachionus</taxon>
    </lineage>
</organism>
<sequence length="114" mass="12842">MTENLAQNSNEQSKQISDASIDQPTQDINNLNCIVIPMKIPEREMTILPIEAIGEIYVKSLKDGEKQMTCNEANETSLITNCRHLVGVKSGILKQQFKALRETQNVMLDHINDD</sequence>
<comment type="caution">
    <text evidence="2">The sequence shown here is derived from an EMBL/GenBank/DDBJ whole genome shotgun (WGS) entry which is preliminary data.</text>
</comment>
<proteinExistence type="predicted"/>
<evidence type="ECO:0000313" key="2">
    <source>
        <dbReference type="EMBL" id="CAF0799296.1"/>
    </source>
</evidence>
<keyword evidence="3" id="KW-1185">Reference proteome</keyword>
<evidence type="ECO:0000313" key="3">
    <source>
        <dbReference type="Proteomes" id="UP000663879"/>
    </source>
</evidence>
<evidence type="ECO:0000256" key="1">
    <source>
        <dbReference type="SAM" id="MobiDB-lite"/>
    </source>
</evidence>
<dbReference type="EMBL" id="CAJNOC010000751">
    <property type="protein sequence ID" value="CAF0799296.1"/>
    <property type="molecule type" value="Genomic_DNA"/>
</dbReference>
<gene>
    <name evidence="2" type="ORF">OXX778_LOCUS6381</name>
</gene>
<feature type="region of interest" description="Disordered" evidence="1">
    <location>
        <begin position="1"/>
        <end position="24"/>
    </location>
</feature>
<name>A0A813SPK4_9BILA</name>
<dbReference type="OrthoDB" id="10049726at2759"/>
<protein>
    <submittedName>
        <fullName evidence="2">Uncharacterized protein</fullName>
    </submittedName>
</protein>